<evidence type="ECO:0000313" key="5">
    <source>
        <dbReference type="EMBL" id="CAD6250270.1"/>
    </source>
</evidence>
<keyword evidence="6" id="KW-1185">Reference proteome</keyword>
<dbReference type="GO" id="GO:0051131">
    <property type="term" value="P:chaperone-mediated protein complex assembly"/>
    <property type="evidence" value="ECO:0007669"/>
    <property type="project" value="TreeGrafter"/>
</dbReference>
<feature type="compositionally biased region" description="Basic and acidic residues" evidence="3">
    <location>
        <begin position="708"/>
        <end position="718"/>
    </location>
</feature>
<dbReference type="OrthoDB" id="721236at2759"/>
<dbReference type="GO" id="GO:0051879">
    <property type="term" value="F:Hsp90 protein binding"/>
    <property type="evidence" value="ECO:0007669"/>
    <property type="project" value="UniProtKB-UniRule"/>
</dbReference>
<dbReference type="InterPro" id="IPR045250">
    <property type="entry name" value="p23-like"/>
</dbReference>
<dbReference type="PANTHER" id="PTHR22932:SF11">
    <property type="entry name" value="CO-CHAPERONE PROTEIN P23"/>
    <property type="match status" value="1"/>
</dbReference>
<keyword evidence="2" id="KW-0963">Cytoplasm</keyword>
<evidence type="ECO:0000259" key="4">
    <source>
        <dbReference type="PROSITE" id="PS51203"/>
    </source>
</evidence>
<feature type="region of interest" description="Disordered" evidence="3">
    <location>
        <begin position="700"/>
        <end position="743"/>
    </location>
</feature>
<reference evidence="5" key="1">
    <citation type="submission" date="2020-10" db="EMBL/GenBank/DDBJ databases">
        <authorList>
            <person name="Han B."/>
            <person name="Lu T."/>
            <person name="Zhao Q."/>
            <person name="Huang X."/>
            <person name="Zhao Y."/>
        </authorList>
    </citation>
    <scope>NUCLEOTIDE SEQUENCE</scope>
</reference>
<dbReference type="Pfam" id="PF04969">
    <property type="entry name" value="CS"/>
    <property type="match status" value="1"/>
</dbReference>
<comment type="subunit">
    <text evidence="2">Interacts with HSP90 in an ATP-dependent manner.</text>
</comment>
<dbReference type="AlphaFoldDB" id="A0A811Q2U0"/>
<dbReference type="Proteomes" id="UP000604825">
    <property type="component" value="Unassembled WGS sequence"/>
</dbReference>
<feature type="compositionally biased region" description="Polar residues" evidence="3">
    <location>
        <begin position="18"/>
        <end position="31"/>
    </location>
</feature>
<dbReference type="GO" id="GO:0051087">
    <property type="term" value="F:protein-folding chaperone binding"/>
    <property type="evidence" value="ECO:0007669"/>
    <property type="project" value="TreeGrafter"/>
</dbReference>
<dbReference type="SUPFAM" id="SSF49764">
    <property type="entry name" value="HSP20-like chaperones"/>
    <property type="match status" value="1"/>
</dbReference>
<dbReference type="GO" id="GO:0006457">
    <property type="term" value="P:protein folding"/>
    <property type="evidence" value="ECO:0007669"/>
    <property type="project" value="TreeGrafter"/>
</dbReference>
<evidence type="ECO:0000256" key="1">
    <source>
        <dbReference type="ARBA" id="ARBA00025733"/>
    </source>
</evidence>
<keyword evidence="2" id="KW-0143">Chaperone</keyword>
<feature type="compositionally biased region" description="Basic and acidic residues" evidence="3">
    <location>
        <begin position="728"/>
        <end position="743"/>
    </location>
</feature>
<comment type="caution">
    <text evidence="5">The sequence shown here is derived from an EMBL/GenBank/DDBJ whole genome shotgun (WGS) entry which is preliminary data.</text>
</comment>
<gene>
    <name evidence="5" type="ORF">NCGR_LOCUS34064</name>
</gene>
<dbReference type="EMBL" id="CAJGYO010000008">
    <property type="protein sequence ID" value="CAD6250270.1"/>
    <property type="molecule type" value="Genomic_DNA"/>
</dbReference>
<dbReference type="InterPro" id="IPR007052">
    <property type="entry name" value="CS_dom"/>
</dbReference>
<evidence type="ECO:0000256" key="3">
    <source>
        <dbReference type="SAM" id="MobiDB-lite"/>
    </source>
</evidence>
<dbReference type="InterPro" id="IPR008978">
    <property type="entry name" value="HSP20-like_chaperone"/>
</dbReference>
<sequence>MEEEPRWRRRAAAEGIESDTSSTGRRQQVQKAATEEDEEEEEETRGGDSGGGGGGTEEDEAERAEREEDADLAELAQERARVQAQLEAFQQAHKDWYEYMIYESELLKDTRMFYGLWALEFFLSQMTLRLVLKKGTQPTKRLLSTFSDPVTKGINLLSVEECESARDEMSSGIEDVVDKIACLEGNLQNLSASYLKELLQHVLKECKKHQSKEMLKKLYYEKIRPALVARVLLSPYSLSDHRGIKLLEEYKKHVTDAKYLTSIDLMEAMINMTELYWSIFLDFLSEKGCLVIEDWDNSLGASFGTTLYKRGVTFDGSPLYKGECDASFLEDKNNKKNSKASICIAIWTSTSEILSSIVIKDYPCEDSIEEAEAMAMFLLLKEGIRLGLHLHPFEVCSDCQLVFNTLWGAHRIDLDDRNADLLKLLKYMRRYYTSLIPEWQQREKMFWVDGLMRVMKLEGPDTNVDLRSLLKKVKSYLSGKPLFKFTQKQGSFNSLIKKNSQQLSPLDLHQRYQSEVEEKDKADILSHIITALRPSKVFIVMKESQSEARSKILKMYEDCRIEETSEDKEKKRSPHPNTKWSQSFDKLFIVVELPEAKDIMLDLKPEGHFHFSAMGADDMPYELDLELFDAINLEEIKKIVGVKDVRYLLKKADSKWWPRLLKKEGNPPVFLKIDSLDFHGVLYLQKLDIRAAASDLQNDENEVMNEANEVRSEKKANEDVGGSMVEQSKGEEAPTGAAKEEKP</sequence>
<protein>
    <recommendedName>
        <fullName evidence="2">Co-chaperone protein p23</fullName>
    </recommendedName>
</protein>
<feature type="domain" description="CS" evidence="4">
    <location>
        <begin position="573"/>
        <end position="661"/>
    </location>
</feature>
<feature type="compositionally biased region" description="Acidic residues" evidence="3">
    <location>
        <begin position="56"/>
        <end position="70"/>
    </location>
</feature>
<dbReference type="Gene3D" id="2.60.40.790">
    <property type="match status" value="1"/>
</dbReference>
<proteinExistence type="inferred from homology"/>
<comment type="subcellular location">
    <subcellularLocation>
        <location evidence="2">Cytoplasm</location>
    </subcellularLocation>
    <subcellularLocation>
        <location evidence="2">Nucleus</location>
    </subcellularLocation>
</comment>
<feature type="region of interest" description="Disordered" evidence="3">
    <location>
        <begin position="1"/>
        <end position="70"/>
    </location>
</feature>
<comment type="similarity">
    <text evidence="1 2">Belongs to the p23/wos2 family.</text>
</comment>
<accession>A0A811Q2U0</accession>
<dbReference type="GO" id="GO:0005829">
    <property type="term" value="C:cytosol"/>
    <property type="evidence" value="ECO:0007669"/>
    <property type="project" value="TreeGrafter"/>
</dbReference>
<dbReference type="PROSITE" id="PS51203">
    <property type="entry name" value="CS"/>
    <property type="match status" value="1"/>
</dbReference>
<evidence type="ECO:0000313" key="6">
    <source>
        <dbReference type="Proteomes" id="UP000604825"/>
    </source>
</evidence>
<comment type="function">
    <text evidence="2">Acts as a co-chaperone for HSP90.</text>
</comment>
<dbReference type="PANTHER" id="PTHR22932">
    <property type="entry name" value="TELOMERASE-BINDING PROTEIN P23 HSP90 CO-CHAPERONE"/>
    <property type="match status" value="1"/>
</dbReference>
<organism evidence="5 6">
    <name type="scientific">Miscanthus lutarioriparius</name>
    <dbReference type="NCBI Taxonomy" id="422564"/>
    <lineage>
        <taxon>Eukaryota</taxon>
        <taxon>Viridiplantae</taxon>
        <taxon>Streptophyta</taxon>
        <taxon>Embryophyta</taxon>
        <taxon>Tracheophyta</taxon>
        <taxon>Spermatophyta</taxon>
        <taxon>Magnoliopsida</taxon>
        <taxon>Liliopsida</taxon>
        <taxon>Poales</taxon>
        <taxon>Poaceae</taxon>
        <taxon>PACMAD clade</taxon>
        <taxon>Panicoideae</taxon>
        <taxon>Andropogonodae</taxon>
        <taxon>Andropogoneae</taxon>
        <taxon>Saccharinae</taxon>
        <taxon>Miscanthus</taxon>
    </lineage>
</organism>
<dbReference type="GO" id="GO:0005634">
    <property type="term" value="C:nucleus"/>
    <property type="evidence" value="ECO:0007669"/>
    <property type="project" value="UniProtKB-SubCell"/>
</dbReference>
<name>A0A811Q2U0_9POAL</name>
<evidence type="ECO:0000256" key="2">
    <source>
        <dbReference type="RuleBase" id="RU369032"/>
    </source>
</evidence>
<keyword evidence="2" id="KW-0539">Nucleus</keyword>